<sequence length="64" mass="7499">ARGSTSSSRRRGPRPATQTTSPSRPFTLHRRRATRPRPKSRTAPLPPSLPTTWPCWRRLRRWRP</sequence>
<reference evidence="3" key="1">
    <citation type="journal article" date="2013" name="Nature">
        <title>Pan genome of the phytoplankton Emiliania underpins its global distribution.</title>
        <authorList>
            <person name="Read B.A."/>
            <person name="Kegel J."/>
            <person name="Klute M.J."/>
            <person name="Kuo A."/>
            <person name="Lefebvre S.C."/>
            <person name="Maumus F."/>
            <person name="Mayer C."/>
            <person name="Miller J."/>
            <person name="Monier A."/>
            <person name="Salamov A."/>
            <person name="Young J."/>
            <person name="Aguilar M."/>
            <person name="Claverie J.M."/>
            <person name="Frickenhaus S."/>
            <person name="Gonzalez K."/>
            <person name="Herman E.K."/>
            <person name="Lin Y.C."/>
            <person name="Napier J."/>
            <person name="Ogata H."/>
            <person name="Sarno A.F."/>
            <person name="Shmutz J."/>
            <person name="Schroeder D."/>
            <person name="de Vargas C."/>
            <person name="Verret F."/>
            <person name="von Dassow P."/>
            <person name="Valentin K."/>
            <person name="Van de Peer Y."/>
            <person name="Wheeler G."/>
            <person name="Dacks J.B."/>
            <person name="Delwiche C.F."/>
            <person name="Dyhrman S.T."/>
            <person name="Glockner G."/>
            <person name="John U."/>
            <person name="Richards T."/>
            <person name="Worden A.Z."/>
            <person name="Zhang X."/>
            <person name="Grigoriev I.V."/>
            <person name="Allen A.E."/>
            <person name="Bidle K."/>
            <person name="Borodovsky M."/>
            <person name="Bowler C."/>
            <person name="Brownlee C."/>
            <person name="Cock J.M."/>
            <person name="Elias M."/>
            <person name="Gladyshev V.N."/>
            <person name="Groth M."/>
            <person name="Guda C."/>
            <person name="Hadaegh A."/>
            <person name="Iglesias-Rodriguez M.D."/>
            <person name="Jenkins J."/>
            <person name="Jones B.M."/>
            <person name="Lawson T."/>
            <person name="Leese F."/>
            <person name="Lindquist E."/>
            <person name="Lobanov A."/>
            <person name="Lomsadze A."/>
            <person name="Malik S.B."/>
            <person name="Marsh M.E."/>
            <person name="Mackinder L."/>
            <person name="Mock T."/>
            <person name="Mueller-Roeber B."/>
            <person name="Pagarete A."/>
            <person name="Parker M."/>
            <person name="Probert I."/>
            <person name="Quesneville H."/>
            <person name="Raines C."/>
            <person name="Rensing S.A."/>
            <person name="Riano-Pachon D.M."/>
            <person name="Richier S."/>
            <person name="Rokitta S."/>
            <person name="Shiraiwa Y."/>
            <person name="Soanes D.M."/>
            <person name="van der Giezen M."/>
            <person name="Wahlund T.M."/>
            <person name="Williams B."/>
            <person name="Wilson W."/>
            <person name="Wolfe G."/>
            <person name="Wurch L.L."/>
        </authorList>
    </citation>
    <scope>NUCLEOTIDE SEQUENCE</scope>
</reference>
<protein>
    <submittedName>
        <fullName evidence="2">Uncharacterized protein</fullName>
    </submittedName>
</protein>
<proteinExistence type="predicted"/>
<feature type="compositionally biased region" description="Basic residues" evidence="1">
    <location>
        <begin position="27"/>
        <end position="40"/>
    </location>
</feature>
<dbReference type="EnsemblProtists" id="EOD33902">
    <property type="protein sequence ID" value="EOD33902"/>
    <property type="gene ID" value="EMIHUDRAFT_252985"/>
</dbReference>
<dbReference type="HOGENOM" id="CLU_2874822_0_0_1"/>
<feature type="region of interest" description="Disordered" evidence="1">
    <location>
        <begin position="1"/>
        <end position="53"/>
    </location>
</feature>
<name>A0A0D3KDR7_EMIH1</name>
<keyword evidence="3" id="KW-1185">Reference proteome</keyword>
<dbReference type="PaxDb" id="2903-EOD33902"/>
<accession>A0A0D3KDR7</accession>
<evidence type="ECO:0000256" key="1">
    <source>
        <dbReference type="SAM" id="MobiDB-lite"/>
    </source>
</evidence>
<dbReference type="RefSeq" id="XP_005786331.1">
    <property type="nucleotide sequence ID" value="XM_005786274.1"/>
</dbReference>
<evidence type="ECO:0000313" key="3">
    <source>
        <dbReference type="Proteomes" id="UP000013827"/>
    </source>
</evidence>
<dbReference type="KEGG" id="ehx:EMIHUDRAFT_252985"/>
<dbReference type="Proteomes" id="UP000013827">
    <property type="component" value="Unassembled WGS sequence"/>
</dbReference>
<dbReference type="AlphaFoldDB" id="A0A0D3KDR7"/>
<dbReference type="GeneID" id="17279175"/>
<organism evidence="2 3">
    <name type="scientific">Emiliania huxleyi (strain CCMP1516)</name>
    <dbReference type="NCBI Taxonomy" id="280463"/>
    <lineage>
        <taxon>Eukaryota</taxon>
        <taxon>Haptista</taxon>
        <taxon>Haptophyta</taxon>
        <taxon>Prymnesiophyceae</taxon>
        <taxon>Isochrysidales</taxon>
        <taxon>Noelaerhabdaceae</taxon>
        <taxon>Emiliania</taxon>
    </lineage>
</organism>
<evidence type="ECO:0000313" key="2">
    <source>
        <dbReference type="EnsemblProtists" id="EOD33902"/>
    </source>
</evidence>
<reference evidence="2" key="2">
    <citation type="submission" date="2024-10" db="UniProtKB">
        <authorList>
            <consortium name="EnsemblProtists"/>
        </authorList>
    </citation>
    <scope>IDENTIFICATION</scope>
</reference>